<feature type="transmembrane region" description="Helical" evidence="1">
    <location>
        <begin position="145"/>
        <end position="164"/>
    </location>
</feature>
<name>A0ABV3Q0T1_9BACL</name>
<evidence type="ECO:0000256" key="1">
    <source>
        <dbReference type="SAM" id="Phobius"/>
    </source>
</evidence>
<dbReference type="RefSeq" id="WP_367778283.1">
    <property type="nucleotide sequence ID" value="NZ_JBFMIA010000002.1"/>
</dbReference>
<feature type="transmembrane region" description="Helical" evidence="1">
    <location>
        <begin position="7"/>
        <end position="30"/>
    </location>
</feature>
<feature type="transmembrane region" description="Helical" evidence="1">
    <location>
        <begin position="114"/>
        <end position="133"/>
    </location>
</feature>
<keyword evidence="1" id="KW-0472">Membrane</keyword>
<protein>
    <submittedName>
        <fullName evidence="2">ECF transporter S component</fullName>
    </submittedName>
</protein>
<sequence length="196" mass="21034">MLAKWKLSEIIVLSVLAVVFGVVYLAFVQLGNVMAGIMGPIGYEWIFGIWFIVSIIAAYILRKPGTAFLSETIAGTVEVLIGSATGPMLIVTAMVQGAGAEAVFAATRYKRWSVWVLMLAGMGSSVTSFAWSYFISGYGALDSGYVTLMFVLRLASGAILAGLLGKWISDGLYQTGVLNSYAIARAKKRDTYEEAS</sequence>
<comment type="caution">
    <text evidence="2">The sequence shown here is derived from an EMBL/GenBank/DDBJ whole genome shotgun (WGS) entry which is preliminary data.</text>
</comment>
<dbReference type="PIRSF" id="PIRSF037394">
    <property type="entry name" value="ABC_thiamine-permease_YkoE_prd"/>
    <property type="match status" value="1"/>
</dbReference>
<evidence type="ECO:0000313" key="2">
    <source>
        <dbReference type="EMBL" id="MEW9500937.1"/>
    </source>
</evidence>
<accession>A0ABV3Q0T1</accession>
<proteinExistence type="predicted"/>
<dbReference type="InterPro" id="IPR017195">
    <property type="entry name" value="ABC_thiamin-permease_prd"/>
</dbReference>
<reference evidence="2 3" key="1">
    <citation type="journal article" date="1979" name="Int. J. Syst. Evol. Microbiol.">
        <title>Bacillus globisporus subsp. marinus subsp. nov.</title>
        <authorList>
            <person name="Liu H."/>
        </authorList>
    </citation>
    <scope>NUCLEOTIDE SEQUENCE [LARGE SCALE GENOMIC DNA]</scope>
    <source>
        <strain evidence="2 3">DSM 1297</strain>
    </source>
</reference>
<keyword evidence="1" id="KW-0812">Transmembrane</keyword>
<gene>
    <name evidence="2" type="ORF">AB1471_03860</name>
</gene>
<dbReference type="Pfam" id="PF09819">
    <property type="entry name" value="ABC_cobalt"/>
    <property type="match status" value="1"/>
</dbReference>
<evidence type="ECO:0000313" key="3">
    <source>
        <dbReference type="Proteomes" id="UP001556040"/>
    </source>
</evidence>
<dbReference type="Proteomes" id="UP001556040">
    <property type="component" value="Unassembled WGS sequence"/>
</dbReference>
<feature type="transmembrane region" description="Helical" evidence="1">
    <location>
        <begin position="42"/>
        <end position="61"/>
    </location>
</feature>
<keyword evidence="3" id="KW-1185">Reference proteome</keyword>
<organism evidence="2 3">
    <name type="scientific">Jeotgalibacillus marinus</name>
    <dbReference type="NCBI Taxonomy" id="86667"/>
    <lineage>
        <taxon>Bacteria</taxon>
        <taxon>Bacillati</taxon>
        <taxon>Bacillota</taxon>
        <taxon>Bacilli</taxon>
        <taxon>Bacillales</taxon>
        <taxon>Caryophanaceae</taxon>
        <taxon>Jeotgalibacillus</taxon>
    </lineage>
</organism>
<keyword evidence="1" id="KW-1133">Transmembrane helix</keyword>
<dbReference type="EMBL" id="JBFMIA010000002">
    <property type="protein sequence ID" value="MEW9500937.1"/>
    <property type="molecule type" value="Genomic_DNA"/>
</dbReference>